<evidence type="ECO:0000313" key="3">
    <source>
        <dbReference type="Proteomes" id="UP000275267"/>
    </source>
</evidence>
<evidence type="ECO:0000256" key="1">
    <source>
        <dbReference type="SAM" id="MobiDB-lite"/>
    </source>
</evidence>
<protein>
    <submittedName>
        <fullName evidence="2">Uncharacterized protein</fullName>
    </submittedName>
</protein>
<dbReference type="AlphaFoldDB" id="A0A3L6T592"/>
<reference evidence="3" key="1">
    <citation type="journal article" date="2019" name="Nat. Commun.">
        <title>The genome of broomcorn millet.</title>
        <authorList>
            <person name="Zou C."/>
            <person name="Miki D."/>
            <person name="Li D."/>
            <person name="Tang Q."/>
            <person name="Xiao L."/>
            <person name="Rajput S."/>
            <person name="Deng P."/>
            <person name="Jia W."/>
            <person name="Huang R."/>
            <person name="Zhang M."/>
            <person name="Sun Y."/>
            <person name="Hu J."/>
            <person name="Fu X."/>
            <person name="Schnable P.S."/>
            <person name="Li F."/>
            <person name="Zhang H."/>
            <person name="Feng B."/>
            <person name="Zhu X."/>
            <person name="Liu R."/>
            <person name="Schnable J.C."/>
            <person name="Zhu J.-K."/>
            <person name="Zhang H."/>
        </authorList>
    </citation>
    <scope>NUCLEOTIDE SEQUENCE [LARGE SCALE GENOMIC DNA]</scope>
</reference>
<feature type="region of interest" description="Disordered" evidence="1">
    <location>
        <begin position="1"/>
        <end position="22"/>
    </location>
</feature>
<dbReference type="EMBL" id="PQIB02000002">
    <property type="protein sequence ID" value="RLN33444.1"/>
    <property type="molecule type" value="Genomic_DNA"/>
</dbReference>
<proteinExistence type="predicted"/>
<dbReference type="Proteomes" id="UP000275267">
    <property type="component" value="Unassembled WGS sequence"/>
</dbReference>
<keyword evidence="3" id="KW-1185">Reference proteome</keyword>
<sequence length="67" mass="7395">MDTTAATAAEEADVSSSPLDPSHAPLLLFDYGQETAARKASDAEFFFYSIPKKQVLATRMDEMTDHR</sequence>
<accession>A0A3L6T592</accession>
<name>A0A3L6T592_PANMI</name>
<organism evidence="2 3">
    <name type="scientific">Panicum miliaceum</name>
    <name type="common">Proso millet</name>
    <name type="synonym">Broomcorn millet</name>
    <dbReference type="NCBI Taxonomy" id="4540"/>
    <lineage>
        <taxon>Eukaryota</taxon>
        <taxon>Viridiplantae</taxon>
        <taxon>Streptophyta</taxon>
        <taxon>Embryophyta</taxon>
        <taxon>Tracheophyta</taxon>
        <taxon>Spermatophyta</taxon>
        <taxon>Magnoliopsida</taxon>
        <taxon>Liliopsida</taxon>
        <taxon>Poales</taxon>
        <taxon>Poaceae</taxon>
        <taxon>PACMAD clade</taxon>
        <taxon>Panicoideae</taxon>
        <taxon>Panicodae</taxon>
        <taxon>Paniceae</taxon>
        <taxon>Panicinae</taxon>
        <taxon>Panicum</taxon>
        <taxon>Panicum sect. Panicum</taxon>
    </lineage>
</organism>
<gene>
    <name evidence="2" type="ORF">C2845_PM03G33120</name>
</gene>
<comment type="caution">
    <text evidence="2">The sequence shown here is derived from an EMBL/GenBank/DDBJ whole genome shotgun (WGS) entry which is preliminary data.</text>
</comment>
<evidence type="ECO:0000313" key="2">
    <source>
        <dbReference type="EMBL" id="RLN33444.1"/>
    </source>
</evidence>